<organism evidence="1 2">
    <name type="scientific">Forsythia ovata</name>
    <dbReference type="NCBI Taxonomy" id="205694"/>
    <lineage>
        <taxon>Eukaryota</taxon>
        <taxon>Viridiplantae</taxon>
        <taxon>Streptophyta</taxon>
        <taxon>Embryophyta</taxon>
        <taxon>Tracheophyta</taxon>
        <taxon>Spermatophyta</taxon>
        <taxon>Magnoliopsida</taxon>
        <taxon>eudicotyledons</taxon>
        <taxon>Gunneridae</taxon>
        <taxon>Pentapetalae</taxon>
        <taxon>asterids</taxon>
        <taxon>lamiids</taxon>
        <taxon>Lamiales</taxon>
        <taxon>Oleaceae</taxon>
        <taxon>Forsythieae</taxon>
        <taxon>Forsythia</taxon>
    </lineage>
</organism>
<dbReference type="AlphaFoldDB" id="A0ABD1Q9A8"/>
<dbReference type="Proteomes" id="UP001604277">
    <property type="component" value="Unassembled WGS sequence"/>
</dbReference>
<keyword evidence="2" id="KW-1185">Reference proteome</keyword>
<name>A0ABD1Q9A8_9LAMI</name>
<dbReference type="PANTHER" id="PTHR33785">
    <property type="entry name" value="OS06G0550800 PROTEIN"/>
    <property type="match status" value="1"/>
</dbReference>
<proteinExistence type="predicted"/>
<sequence>MEKSQSVQLLEESWFFGNFLERKTGMLGSYSDPCTSSNYRQEIMVGNSLDETYESIKNLSECEKLKPSSLKPVRINQGLGRAPSLPTSLELMEGFQDEESDFCMGKLIRQASLIQSDMLLPPRHSSSKAVAQSCSMPRNRPGRKKPALGNLNMEALEEMRKQYLVNLEAINICEDCKFLFLEDLEATTPDSYRRRTLGLRRRMYNSSKSIESLFSYQFSQMITLARQTQSTVLEHDNQSIDGDGAARLVQLTSTRIIPSRSRRWMRVFSDIESDGFDSFYGENESNVSFRRYRYFPGEDDTISYTIYGGDSDASIDSNLKNENL</sequence>
<comment type="caution">
    <text evidence="1">The sequence shown here is derived from an EMBL/GenBank/DDBJ whole genome shotgun (WGS) entry which is preliminary data.</text>
</comment>
<protein>
    <submittedName>
        <fullName evidence="1">Uncharacterized protein</fullName>
    </submittedName>
</protein>
<evidence type="ECO:0000313" key="1">
    <source>
        <dbReference type="EMBL" id="KAL2472804.1"/>
    </source>
</evidence>
<reference evidence="2" key="1">
    <citation type="submission" date="2024-07" db="EMBL/GenBank/DDBJ databases">
        <title>Two chromosome-level genome assemblies of Korean endemic species Abeliophyllum distichum and Forsythia ovata (Oleaceae).</title>
        <authorList>
            <person name="Jang H."/>
        </authorList>
    </citation>
    <scope>NUCLEOTIDE SEQUENCE [LARGE SCALE GENOMIC DNA]</scope>
</reference>
<gene>
    <name evidence="1" type="ORF">Fot_48540</name>
</gene>
<dbReference type="EMBL" id="JBFOLJ010000015">
    <property type="protein sequence ID" value="KAL2472804.1"/>
    <property type="molecule type" value="Genomic_DNA"/>
</dbReference>
<evidence type="ECO:0000313" key="2">
    <source>
        <dbReference type="Proteomes" id="UP001604277"/>
    </source>
</evidence>
<dbReference type="PANTHER" id="PTHR33785:SF5">
    <property type="entry name" value="SERINE_ARGININE REPETITIVE MATRIX PROTEIN"/>
    <property type="match status" value="1"/>
</dbReference>
<accession>A0ABD1Q9A8</accession>